<comment type="caution">
    <text evidence="2">The sequence shown here is derived from an EMBL/GenBank/DDBJ whole genome shotgun (WGS) entry which is preliminary data.</text>
</comment>
<dbReference type="AlphaFoldDB" id="A0A0P7ZKT3"/>
<feature type="compositionally biased region" description="Basic and acidic residues" evidence="1">
    <location>
        <begin position="75"/>
        <end position="97"/>
    </location>
</feature>
<feature type="region of interest" description="Disordered" evidence="1">
    <location>
        <begin position="55"/>
        <end position="129"/>
    </location>
</feature>
<evidence type="ECO:0000313" key="2">
    <source>
        <dbReference type="EMBL" id="KPQ35443.1"/>
    </source>
</evidence>
<evidence type="ECO:0000256" key="1">
    <source>
        <dbReference type="SAM" id="MobiDB-lite"/>
    </source>
</evidence>
<reference evidence="2 3" key="1">
    <citation type="submission" date="2015-09" db="EMBL/GenBank/DDBJ databases">
        <title>Identification and resolution of microdiversity through metagenomic sequencing of parallel consortia.</title>
        <authorList>
            <person name="Nelson W.C."/>
            <person name="Romine M.F."/>
            <person name="Lindemann S.R."/>
        </authorList>
    </citation>
    <scope>NUCLEOTIDE SEQUENCE [LARGE SCALE GENOMIC DNA]</scope>
    <source>
        <strain evidence="2">Ana</strain>
    </source>
</reference>
<dbReference type="EMBL" id="LJZR01000012">
    <property type="protein sequence ID" value="KPQ35443.1"/>
    <property type="molecule type" value="Genomic_DNA"/>
</dbReference>
<feature type="compositionally biased region" description="Low complexity" evidence="1">
    <location>
        <begin position="99"/>
        <end position="110"/>
    </location>
</feature>
<evidence type="ECO:0000313" key="3">
    <source>
        <dbReference type="Proteomes" id="UP000050465"/>
    </source>
</evidence>
<dbReference type="Proteomes" id="UP000050465">
    <property type="component" value="Unassembled WGS sequence"/>
</dbReference>
<gene>
    <name evidence="2" type="ORF">HLUCCA11_10800</name>
</gene>
<name>A0A0P7ZKT3_9CYAN</name>
<proteinExistence type="predicted"/>
<organism evidence="2 3">
    <name type="scientific">Phormidesmis priestleyi Ana</name>
    <dbReference type="NCBI Taxonomy" id="1666911"/>
    <lineage>
        <taxon>Bacteria</taxon>
        <taxon>Bacillati</taxon>
        <taxon>Cyanobacteriota</taxon>
        <taxon>Cyanophyceae</taxon>
        <taxon>Leptolyngbyales</taxon>
        <taxon>Leptolyngbyaceae</taxon>
        <taxon>Phormidesmis</taxon>
    </lineage>
</organism>
<sequence>MAQTVLPQLQEISEDLLAQEKSLIAQLAEVQEKLQGVRAILPLFGESADAAEVLPVKAPAKEKTTASKTASKKAPKAEKKAAPVVEKKAAPVAEKKTKATVLKAKPAAKASTKKKDGRAASWQKYTRPGVGEQSIPDAVRLVLETQPDKSFKIAEVMDALFSESMPKSQHLKARNRISNVLSGGVRSGDWYKGDRGTYRLTAD</sequence>
<accession>A0A0P7ZKT3</accession>
<protein>
    <submittedName>
        <fullName evidence="2">Uncharacterized protein</fullName>
    </submittedName>
</protein>